<protein>
    <submittedName>
        <fullName evidence="11">Uncharacterized protein</fullName>
    </submittedName>
</protein>
<evidence type="ECO:0000256" key="4">
    <source>
        <dbReference type="ARBA" id="ARBA00022729"/>
    </source>
</evidence>
<dbReference type="PaxDb" id="67767-A0A0J7KAJ1"/>
<gene>
    <name evidence="11" type="ORF">RF55_13433</name>
</gene>
<comment type="subcellular location">
    <subcellularLocation>
        <location evidence="1">Membrane</location>
        <topology evidence="1">Single-pass type I membrane protein</topology>
    </subcellularLocation>
</comment>
<evidence type="ECO:0000256" key="6">
    <source>
        <dbReference type="ARBA" id="ARBA00023136"/>
    </source>
</evidence>
<evidence type="ECO:0000256" key="1">
    <source>
        <dbReference type="ARBA" id="ARBA00004479"/>
    </source>
</evidence>
<dbReference type="GO" id="GO:0016020">
    <property type="term" value="C:membrane"/>
    <property type="evidence" value="ECO:0007669"/>
    <property type="project" value="UniProtKB-SubCell"/>
</dbReference>
<evidence type="ECO:0000256" key="10">
    <source>
        <dbReference type="SAM" id="SignalP"/>
    </source>
</evidence>
<feature type="signal peptide" evidence="10">
    <location>
        <begin position="1"/>
        <end position="18"/>
    </location>
</feature>
<name>A0A0J7KAJ1_LASNI</name>
<keyword evidence="12" id="KW-1185">Reference proteome</keyword>
<dbReference type="PANTHER" id="PTHR28607:SF4">
    <property type="entry name" value="TRANSMEMBRANE PROTEIN"/>
    <property type="match status" value="1"/>
</dbReference>
<keyword evidence="5 9" id="KW-1133">Transmembrane helix</keyword>
<evidence type="ECO:0000313" key="11">
    <source>
        <dbReference type="EMBL" id="KMQ87312.1"/>
    </source>
</evidence>
<keyword evidence="7" id="KW-0325">Glycoprotein</keyword>
<evidence type="ECO:0000256" key="5">
    <source>
        <dbReference type="ARBA" id="ARBA00022989"/>
    </source>
</evidence>
<evidence type="ECO:0000256" key="9">
    <source>
        <dbReference type="SAM" id="Phobius"/>
    </source>
</evidence>
<evidence type="ECO:0000256" key="3">
    <source>
        <dbReference type="ARBA" id="ARBA00022692"/>
    </source>
</evidence>
<evidence type="ECO:0000313" key="12">
    <source>
        <dbReference type="Proteomes" id="UP000036403"/>
    </source>
</evidence>
<proteinExistence type="inferred from homology"/>
<comment type="similarity">
    <text evidence="2">Belongs to the FAM174 family.</text>
</comment>
<feature type="compositionally biased region" description="Basic and acidic residues" evidence="8">
    <location>
        <begin position="62"/>
        <end position="77"/>
    </location>
</feature>
<sequence>MKFFIFLLIFLLAQTANCDGSLREKRGATAVDEKAVNEETRKKIDGSSARIQQNPAGVSSADAKRPASDGNKTHDSITLKSSPDVVANRTHIADNEQQSSGDHATLNAGALVRGFLVFVGLSILVMAYIVFRSFRLSKTRAQLVRKYGVLTHRQDVEMRPLPLEEEDDEDTTVFDASNVMTSNVQHQNA</sequence>
<evidence type="ECO:0000256" key="8">
    <source>
        <dbReference type="SAM" id="MobiDB-lite"/>
    </source>
</evidence>
<evidence type="ECO:0000256" key="7">
    <source>
        <dbReference type="ARBA" id="ARBA00023180"/>
    </source>
</evidence>
<feature type="chain" id="PRO_5005290149" evidence="10">
    <location>
        <begin position="19"/>
        <end position="189"/>
    </location>
</feature>
<dbReference type="AlphaFoldDB" id="A0A0J7KAJ1"/>
<feature type="transmembrane region" description="Helical" evidence="9">
    <location>
        <begin position="110"/>
        <end position="131"/>
    </location>
</feature>
<dbReference type="EMBL" id="LBMM01010696">
    <property type="protein sequence ID" value="KMQ87312.1"/>
    <property type="molecule type" value="Genomic_DNA"/>
</dbReference>
<comment type="caution">
    <text evidence="11">The sequence shown here is derived from an EMBL/GenBank/DDBJ whole genome shotgun (WGS) entry which is preliminary data.</text>
</comment>
<accession>A0A0J7KAJ1</accession>
<keyword evidence="3 9" id="KW-0812">Transmembrane</keyword>
<dbReference type="STRING" id="67767.A0A0J7KAJ1"/>
<organism evidence="11 12">
    <name type="scientific">Lasius niger</name>
    <name type="common">Black garden ant</name>
    <dbReference type="NCBI Taxonomy" id="67767"/>
    <lineage>
        <taxon>Eukaryota</taxon>
        <taxon>Metazoa</taxon>
        <taxon>Ecdysozoa</taxon>
        <taxon>Arthropoda</taxon>
        <taxon>Hexapoda</taxon>
        <taxon>Insecta</taxon>
        <taxon>Pterygota</taxon>
        <taxon>Neoptera</taxon>
        <taxon>Endopterygota</taxon>
        <taxon>Hymenoptera</taxon>
        <taxon>Apocrita</taxon>
        <taxon>Aculeata</taxon>
        <taxon>Formicoidea</taxon>
        <taxon>Formicidae</taxon>
        <taxon>Formicinae</taxon>
        <taxon>Lasius</taxon>
        <taxon>Lasius</taxon>
    </lineage>
</organism>
<dbReference type="Pfam" id="PF06679">
    <property type="entry name" value="DUF1180"/>
    <property type="match status" value="1"/>
</dbReference>
<dbReference type="Proteomes" id="UP000036403">
    <property type="component" value="Unassembled WGS sequence"/>
</dbReference>
<keyword evidence="6 9" id="KW-0472">Membrane</keyword>
<evidence type="ECO:0000256" key="2">
    <source>
        <dbReference type="ARBA" id="ARBA00006986"/>
    </source>
</evidence>
<reference evidence="11 12" key="1">
    <citation type="submission" date="2015-04" db="EMBL/GenBank/DDBJ databases">
        <title>Lasius niger genome sequencing.</title>
        <authorList>
            <person name="Konorov E.A."/>
            <person name="Nikitin M.A."/>
            <person name="Kirill M.V."/>
            <person name="Chang P."/>
        </authorList>
    </citation>
    <scope>NUCLEOTIDE SEQUENCE [LARGE SCALE GENOMIC DNA]</scope>
    <source>
        <tissue evidence="11">Whole</tissue>
    </source>
</reference>
<keyword evidence="4 10" id="KW-0732">Signal</keyword>
<dbReference type="OrthoDB" id="5917722at2759"/>
<dbReference type="PANTHER" id="PTHR28607">
    <property type="entry name" value="EXPRESSED PROTEIN"/>
    <property type="match status" value="1"/>
</dbReference>
<feature type="region of interest" description="Disordered" evidence="8">
    <location>
        <begin position="39"/>
        <end position="80"/>
    </location>
</feature>
<dbReference type="InterPro" id="IPR009565">
    <property type="entry name" value="FAM174-like"/>
</dbReference>